<dbReference type="Gene3D" id="1.10.3210.10">
    <property type="entry name" value="Hypothetical protein af1432"/>
    <property type="match status" value="1"/>
</dbReference>
<accession>A0ABR9ZHE9</accession>
<sequence length="114" mass="13429">TEFETPLLKYQVKMSDEANSLLKLLKKFVFKNVIKRPEVQTLEYKGQQMVLSLFEVLQENPKRLLPTSTYKKYQDSTNKKRVICDYISGMTDSYATKLYHKLFSPDMGSIFDRM</sequence>
<feature type="domain" description="Phosphohydrolase-associated" evidence="2">
    <location>
        <begin position="12"/>
        <end position="100"/>
    </location>
</feature>
<keyword evidence="1" id="KW-0378">Hydrolase</keyword>
<name>A0ABR9ZHE9_VIBAN</name>
<dbReference type="InterPro" id="IPR026875">
    <property type="entry name" value="PHydrolase_assoc_dom"/>
</dbReference>
<dbReference type="SUPFAM" id="SSF109604">
    <property type="entry name" value="HD-domain/PDEase-like"/>
    <property type="match status" value="1"/>
</dbReference>
<evidence type="ECO:0000313" key="4">
    <source>
        <dbReference type="Proteomes" id="UP000726136"/>
    </source>
</evidence>
<dbReference type="EMBL" id="RDPI01001430">
    <property type="protein sequence ID" value="MBF4377125.1"/>
    <property type="molecule type" value="Genomic_DNA"/>
</dbReference>
<keyword evidence="4" id="KW-1185">Reference proteome</keyword>
<organism evidence="3 4">
    <name type="scientific">Vibrio anguillarum</name>
    <name type="common">Listonella anguillarum</name>
    <dbReference type="NCBI Taxonomy" id="55601"/>
    <lineage>
        <taxon>Bacteria</taxon>
        <taxon>Pseudomonadati</taxon>
        <taxon>Pseudomonadota</taxon>
        <taxon>Gammaproteobacteria</taxon>
        <taxon>Vibrionales</taxon>
        <taxon>Vibrionaceae</taxon>
        <taxon>Vibrio</taxon>
    </lineage>
</organism>
<evidence type="ECO:0000256" key="1">
    <source>
        <dbReference type="ARBA" id="ARBA00022801"/>
    </source>
</evidence>
<protein>
    <submittedName>
        <fullName evidence="3">DGTPase</fullName>
    </submittedName>
</protein>
<comment type="caution">
    <text evidence="3">The sequence shown here is derived from an EMBL/GenBank/DDBJ whole genome shotgun (WGS) entry which is preliminary data.</text>
</comment>
<dbReference type="Pfam" id="PF13286">
    <property type="entry name" value="HD_assoc"/>
    <property type="match status" value="1"/>
</dbReference>
<gene>
    <name evidence="3" type="ORF">EAY46_29560</name>
</gene>
<reference evidence="3 4" key="1">
    <citation type="journal article" date="2021" name="PeerJ">
        <title>Analysis of 44 Vibrio anguillarum genomes reveals high genetic diversity.</title>
        <authorList>
            <person name="Hansen M.J."/>
            <person name="Dalsgaard I."/>
        </authorList>
    </citation>
    <scope>NUCLEOTIDE SEQUENCE [LARGE SCALE GENOMIC DNA]</scope>
    <source>
        <strain evidence="3 4">040915-1/1B</strain>
    </source>
</reference>
<evidence type="ECO:0000259" key="2">
    <source>
        <dbReference type="Pfam" id="PF13286"/>
    </source>
</evidence>
<dbReference type="Proteomes" id="UP000726136">
    <property type="component" value="Unassembled WGS sequence"/>
</dbReference>
<feature type="non-terminal residue" evidence="3">
    <location>
        <position position="1"/>
    </location>
</feature>
<proteinExistence type="predicted"/>
<evidence type="ECO:0000313" key="3">
    <source>
        <dbReference type="EMBL" id="MBF4377125.1"/>
    </source>
</evidence>